<proteinExistence type="predicted"/>
<protein>
    <submittedName>
        <fullName evidence="1">Uncharacterized protein</fullName>
    </submittedName>
</protein>
<dbReference type="EMBL" id="JAEACU010000007">
    <property type="protein sequence ID" value="KAH7522038.1"/>
    <property type="molecule type" value="Genomic_DNA"/>
</dbReference>
<sequence>MWKMRVAAIGGGISGLVSAYILAKNGVEVVLYEKEDNLGGHAKTVTIDGLLLDFGISCSEFGPRKRMRMGWSKWFVKFACTEEEPLQAFLLENA</sequence>
<dbReference type="InterPro" id="IPR036188">
    <property type="entry name" value="FAD/NAD-bd_sf"/>
</dbReference>
<accession>A0A978V3V5</accession>
<evidence type="ECO:0000313" key="1">
    <source>
        <dbReference type="EMBL" id="KAH7522038.1"/>
    </source>
</evidence>
<dbReference type="PRINTS" id="PR00419">
    <property type="entry name" value="ADXRDTASE"/>
</dbReference>
<dbReference type="PANTHER" id="PTHR43734">
    <property type="entry name" value="PHYTOENE DESATURASE"/>
    <property type="match status" value="1"/>
</dbReference>
<dbReference type="AlphaFoldDB" id="A0A978V3V5"/>
<dbReference type="Proteomes" id="UP000813462">
    <property type="component" value="Unassembled WGS sequence"/>
</dbReference>
<comment type="caution">
    <text evidence="1">The sequence shown here is derived from an EMBL/GenBank/DDBJ whole genome shotgun (WGS) entry which is preliminary data.</text>
</comment>
<dbReference type="SUPFAM" id="SSF51905">
    <property type="entry name" value="FAD/NAD(P)-binding domain"/>
    <property type="match status" value="1"/>
</dbReference>
<evidence type="ECO:0000313" key="2">
    <source>
        <dbReference type="Proteomes" id="UP000813462"/>
    </source>
</evidence>
<dbReference type="Pfam" id="PF13450">
    <property type="entry name" value="NAD_binding_8"/>
    <property type="match status" value="1"/>
</dbReference>
<name>A0A978V3V5_ZIZJJ</name>
<dbReference type="Gene3D" id="3.50.50.60">
    <property type="entry name" value="FAD/NAD(P)-binding domain"/>
    <property type="match status" value="1"/>
</dbReference>
<organism evidence="1 2">
    <name type="scientific">Ziziphus jujuba var. spinosa</name>
    <dbReference type="NCBI Taxonomy" id="714518"/>
    <lineage>
        <taxon>Eukaryota</taxon>
        <taxon>Viridiplantae</taxon>
        <taxon>Streptophyta</taxon>
        <taxon>Embryophyta</taxon>
        <taxon>Tracheophyta</taxon>
        <taxon>Spermatophyta</taxon>
        <taxon>Magnoliopsida</taxon>
        <taxon>eudicotyledons</taxon>
        <taxon>Gunneridae</taxon>
        <taxon>Pentapetalae</taxon>
        <taxon>rosids</taxon>
        <taxon>fabids</taxon>
        <taxon>Rosales</taxon>
        <taxon>Rhamnaceae</taxon>
        <taxon>Paliureae</taxon>
        <taxon>Ziziphus</taxon>
    </lineage>
</organism>
<dbReference type="PANTHER" id="PTHR43734:SF1">
    <property type="entry name" value="PHYTOENE DESATURASE"/>
    <property type="match status" value="1"/>
</dbReference>
<gene>
    <name evidence="1" type="ORF">FEM48_Zijuj07G0095500</name>
</gene>
<reference evidence="1" key="1">
    <citation type="journal article" date="2021" name="Front. Plant Sci.">
        <title>Chromosome-Scale Genome Assembly for Chinese Sour Jujube and Insights Into Its Genome Evolution and Domestication Signature.</title>
        <authorList>
            <person name="Shen L.-Y."/>
            <person name="Luo H."/>
            <person name="Wang X.-L."/>
            <person name="Wang X.-M."/>
            <person name="Qiu X.-J."/>
            <person name="Liu H."/>
            <person name="Zhou S.-S."/>
            <person name="Jia K.-H."/>
            <person name="Nie S."/>
            <person name="Bao Y.-T."/>
            <person name="Zhang R.-G."/>
            <person name="Yun Q.-Z."/>
            <person name="Chai Y.-H."/>
            <person name="Lu J.-Y."/>
            <person name="Li Y."/>
            <person name="Zhao S.-W."/>
            <person name="Mao J.-F."/>
            <person name="Jia S.-G."/>
            <person name="Mao Y.-M."/>
        </authorList>
    </citation>
    <scope>NUCLEOTIDE SEQUENCE</scope>
    <source>
        <strain evidence="1">AT0</strain>
        <tissue evidence="1">Leaf</tissue>
    </source>
</reference>